<sequence length="913" mass="107502">MEKEEDLKDFCVIDNRGSDSPIDVSCDNIIDKNGNVIYKSYNNVYKLTYKHIFKYKRISCISTDVIYDENGNGYTPLYHYYYDDVINSDTNKEENYEINEEIYNRESTKQECLKYDMYELLLLRFLKYECENDDSEDILNKYCFIRERKCNKPGGNKYIPRDRSNNNNNIGNNVNGMNNYVLLNNNNMRIRNIYNNNNNNNNINNNNNFNNNFNIHNNDNNDDGYVKGRHRGNYLSSSLNNINGKVFKNLDDNCYNLPTNNLYIDKEGKMNLTGKEHYNAAPSNEYNHNNNKNTNNYNNNSYNNNNFFNNNYNDNNYNNSNNKGMGNKYDRSLNYLKKEHDMVDYEYNNKGNIRKNDSEKYWDNPPLHYSKKNNYDIFTLGDIKKYAKNNEKKGNNKFMNMNDNNSNNNMNSNSNSYNNIFKDNDEENLTKSNFAKWFKNNNMNVNENTDIIKYLNNKNNQGQSEGKNNNNSNNNNNNKNNIFQGNSRNYENAMYNINNNNNNSNNKNEASFNTDNINTNNGREEEKISNTVAELLMKQISMIKERNKGMDVMEKKNTFGFLDNNYQNYGSNNNSSLEKNNMKENDIYSKEASKRIMDIFRTLNSNGLVSQESLLENQGIPNNNNNYNNYSNNRNKNQNNINMNHNNNMNNNMNYYKNNHKYHSMDNVTYKKNFINNYSNNDGNNNNSNNNSNNVEHYYMNNKKAFKNKINNYHNLPDNKNNIMNNNTYNNINKNNLSNMENFPPSLSFNNSDVNKNNTQGNINITPIINSILRLDNEVDNVHNNSISENIQNAKVSNVLDSLKSLLKASKNQGNNNYNIPKNFNNNNNNHNNSNSKFINYNSQQFYPSHQQQQQQQQQQQIQMQTQINRTHLNDYNKKKFNKKERYPMKYPEFDGTTNETMMVREKAERQLV</sequence>
<name>A0A151LVX6_9APIC</name>
<gene>
    <name evidence="2" type="ORF">PGSY75_0323800</name>
</gene>
<evidence type="ECO:0000313" key="2">
    <source>
        <dbReference type="EMBL" id="KYO03350.1"/>
    </source>
</evidence>
<evidence type="ECO:0000313" key="3">
    <source>
        <dbReference type="Proteomes" id="UP000076004"/>
    </source>
</evidence>
<evidence type="ECO:0000256" key="1">
    <source>
        <dbReference type="SAM" id="MobiDB-lite"/>
    </source>
</evidence>
<dbReference type="AlphaFoldDB" id="A0A151LVX6"/>
<feature type="compositionally biased region" description="Low complexity" evidence="1">
    <location>
        <begin position="284"/>
        <end position="313"/>
    </location>
</feature>
<accession>A0A151LVX6</accession>
<dbReference type="GeneID" id="29774706"/>
<protein>
    <submittedName>
        <fullName evidence="2">Uncharacterized protein</fullName>
    </submittedName>
</protein>
<organism evidence="2 3">
    <name type="scientific">Plasmodium gaboni</name>
    <dbReference type="NCBI Taxonomy" id="647221"/>
    <lineage>
        <taxon>Eukaryota</taxon>
        <taxon>Sar</taxon>
        <taxon>Alveolata</taxon>
        <taxon>Apicomplexa</taxon>
        <taxon>Aconoidasida</taxon>
        <taxon>Haemosporida</taxon>
        <taxon>Plasmodiidae</taxon>
        <taxon>Plasmodium</taxon>
        <taxon>Plasmodium (Laverania)</taxon>
    </lineage>
</organism>
<dbReference type="Proteomes" id="UP000076004">
    <property type="component" value="Unassembled WGS sequence"/>
</dbReference>
<dbReference type="RefSeq" id="XP_018643672.1">
    <property type="nucleotide sequence ID" value="XM_018784089.1"/>
</dbReference>
<comment type="caution">
    <text evidence="2">The sequence shown here is derived from an EMBL/GenBank/DDBJ whole genome shotgun (WGS) entry which is preliminary data.</text>
</comment>
<feature type="region of interest" description="Disordered" evidence="1">
    <location>
        <begin position="281"/>
        <end position="313"/>
    </location>
</feature>
<dbReference type="KEGG" id="pgab:PGSY75_0323800"/>
<proteinExistence type="predicted"/>
<reference evidence="2 3" key="1">
    <citation type="journal article" date="2016" name="Nat. Commun.">
        <title>Genomes of cryptic chimpanzee Plasmodium species reveal key evolutionary events leading to human malaria.</title>
        <authorList>
            <person name="Sundararaman S.A."/>
            <person name="Plenderleith L.J."/>
            <person name="Liu W."/>
            <person name="Loy D.E."/>
            <person name="Learn G.H."/>
            <person name="Li Y."/>
            <person name="Shaw K.S."/>
            <person name="Ayouba A."/>
            <person name="Peeters M."/>
            <person name="Speede S."/>
            <person name="Shaw G.M."/>
            <person name="Bushman F.D."/>
            <person name="Brisson D."/>
            <person name="Rayner J.C."/>
            <person name="Sharp P.M."/>
            <person name="Hahn B.H."/>
        </authorList>
    </citation>
    <scope>NUCLEOTIDE SEQUENCE [LARGE SCALE GENOMIC DNA]</scope>
    <source>
        <strain evidence="2 3">SY75</strain>
    </source>
</reference>
<dbReference type="EMBL" id="LVLB01000004">
    <property type="protein sequence ID" value="KYO03350.1"/>
    <property type="molecule type" value="Genomic_DNA"/>
</dbReference>
<feature type="region of interest" description="Disordered" evidence="1">
    <location>
        <begin position="458"/>
        <end position="486"/>
    </location>
</feature>
<dbReference type="VEuPathDB" id="PlasmoDB:PGABG01_0323200"/>
<feature type="region of interest" description="Disordered" evidence="1">
    <location>
        <begin position="813"/>
        <end position="839"/>
    </location>
</feature>
<dbReference type="VEuPathDB" id="PlasmoDB:PGSY75_0323800"/>